<organism evidence="1 2">
    <name type="scientific">Arboricoccus pini</name>
    <dbReference type="NCBI Taxonomy" id="1963835"/>
    <lineage>
        <taxon>Bacteria</taxon>
        <taxon>Pseudomonadati</taxon>
        <taxon>Pseudomonadota</taxon>
        <taxon>Alphaproteobacteria</taxon>
        <taxon>Geminicoccales</taxon>
        <taxon>Geminicoccaceae</taxon>
        <taxon>Arboricoccus</taxon>
    </lineage>
</organism>
<sequence length="77" mass="9151">MVANSRMDDDRRVKPEDYDTRLMTLKAAHRALDERINQLVLEPTISLLELQRLKKQKLVLKDRIAHLERYRIPDIIA</sequence>
<keyword evidence="2" id="KW-1185">Reference proteome</keyword>
<dbReference type="InterPro" id="IPR007420">
    <property type="entry name" value="DUF465"/>
</dbReference>
<name>A0A212QUU3_9PROT</name>
<evidence type="ECO:0008006" key="3">
    <source>
        <dbReference type="Google" id="ProtNLM"/>
    </source>
</evidence>
<protein>
    <recommendedName>
        <fullName evidence="3">DUF465 domain-containing protein</fullName>
    </recommendedName>
</protein>
<gene>
    <name evidence="1" type="ORF">SAMN07250955_103336</name>
</gene>
<dbReference type="Proteomes" id="UP000197065">
    <property type="component" value="Unassembled WGS sequence"/>
</dbReference>
<accession>A0A212QUU3</accession>
<dbReference type="EMBL" id="FYEH01000003">
    <property type="protein sequence ID" value="SNB63457.1"/>
    <property type="molecule type" value="Genomic_DNA"/>
</dbReference>
<evidence type="ECO:0000313" key="2">
    <source>
        <dbReference type="Proteomes" id="UP000197065"/>
    </source>
</evidence>
<dbReference type="InterPro" id="IPR038444">
    <property type="entry name" value="DUF465_sf"/>
</dbReference>
<proteinExistence type="predicted"/>
<dbReference type="Gene3D" id="6.10.280.50">
    <property type="match status" value="1"/>
</dbReference>
<dbReference type="Pfam" id="PF04325">
    <property type="entry name" value="DUF465"/>
    <property type="match status" value="1"/>
</dbReference>
<dbReference type="AlphaFoldDB" id="A0A212QUU3"/>
<reference evidence="1 2" key="1">
    <citation type="submission" date="2017-06" db="EMBL/GenBank/DDBJ databases">
        <authorList>
            <person name="Kim H.J."/>
            <person name="Triplett B.A."/>
        </authorList>
    </citation>
    <scope>NUCLEOTIDE SEQUENCE [LARGE SCALE GENOMIC DNA]</scope>
    <source>
        <strain evidence="1 2">B29T1</strain>
    </source>
</reference>
<evidence type="ECO:0000313" key="1">
    <source>
        <dbReference type="EMBL" id="SNB63457.1"/>
    </source>
</evidence>